<evidence type="ECO:0000313" key="1">
    <source>
        <dbReference type="EMBL" id="QQP10824.1"/>
    </source>
</evidence>
<organism evidence="1 2">
    <name type="scientific">Lysinibacillus agricola</name>
    <dbReference type="NCBI Taxonomy" id="2590012"/>
    <lineage>
        <taxon>Bacteria</taxon>
        <taxon>Bacillati</taxon>
        <taxon>Bacillota</taxon>
        <taxon>Bacilli</taxon>
        <taxon>Bacillales</taxon>
        <taxon>Bacillaceae</taxon>
        <taxon>Lysinibacillus</taxon>
    </lineage>
</organism>
<dbReference type="EMBL" id="CP067341">
    <property type="protein sequence ID" value="QQP10824.1"/>
    <property type="molecule type" value="Genomic_DNA"/>
</dbReference>
<reference evidence="1 2" key="1">
    <citation type="submission" date="2020-01" db="EMBL/GenBank/DDBJ databases">
        <authorList>
            <person name="Liu G."/>
            <person name="Liu B."/>
        </authorList>
    </citation>
    <scope>NUCLEOTIDE SEQUENCE [LARGE SCALE GENOMIC DNA]</scope>
    <source>
        <strain evidence="1 2">FJAT-51161</strain>
    </source>
</reference>
<gene>
    <name evidence="1" type="ORF">FJQ98_16390</name>
</gene>
<protein>
    <submittedName>
        <fullName evidence="1">Uncharacterized protein</fullName>
    </submittedName>
</protein>
<keyword evidence="2" id="KW-1185">Reference proteome</keyword>
<proteinExistence type="predicted"/>
<accession>A0ABX7ALW2</accession>
<sequence length="192" mass="22821">MAKWEKRFKEILSSERKKHYAVWELADNLEKIIHGFSPISREELKKEITPIIDSTELVESVISEIKYENRYEKSDCEENNMILTINITGDFKGSIVIKTGRGTRDNGTERTPIFYVSSYDKNVYSNKISEMKRMYKKYHNYSLEVIIDLFFDRQSYLSYDDRFKVYEISNKKPSSYDDSIKGYIKSYDDKKD</sequence>
<name>A0ABX7ALW2_9BACI</name>
<dbReference type="RefSeq" id="WP_053595711.1">
    <property type="nucleotide sequence ID" value="NZ_CP067341.1"/>
</dbReference>
<dbReference type="Proteomes" id="UP000596049">
    <property type="component" value="Chromosome"/>
</dbReference>
<evidence type="ECO:0000313" key="2">
    <source>
        <dbReference type="Proteomes" id="UP000596049"/>
    </source>
</evidence>